<name>A0A0M8P9U9_9EURO</name>
<sequence length="137" mass="16038">MKTSNNQLKVIGEFKVPWVDEHSIPFSRDTVRHFDPESHLRILLAQPMKYMKVWSTPYGFLSTYKETIFLRQRHNGVEWVVDCSPVIFASDTYIKSNSADISPDVSLRECFFRISTLALPQRSVDNQLMAWQWVDIL</sequence>
<keyword evidence="2" id="KW-1185">Reference proteome</keyword>
<gene>
    <name evidence="1" type="ORF">ACN38_g788</name>
</gene>
<evidence type="ECO:0000313" key="2">
    <source>
        <dbReference type="Proteomes" id="UP000037696"/>
    </source>
</evidence>
<organism evidence="1 2">
    <name type="scientific">Penicillium nordicum</name>
    <dbReference type="NCBI Taxonomy" id="229535"/>
    <lineage>
        <taxon>Eukaryota</taxon>
        <taxon>Fungi</taxon>
        <taxon>Dikarya</taxon>
        <taxon>Ascomycota</taxon>
        <taxon>Pezizomycotina</taxon>
        <taxon>Eurotiomycetes</taxon>
        <taxon>Eurotiomycetidae</taxon>
        <taxon>Eurotiales</taxon>
        <taxon>Aspergillaceae</taxon>
        <taxon>Penicillium</taxon>
    </lineage>
</organism>
<accession>A0A0M8P9U9</accession>
<protein>
    <submittedName>
        <fullName evidence="1">Uncharacterized protein</fullName>
    </submittedName>
</protein>
<reference evidence="1 2" key="1">
    <citation type="submission" date="2015-08" db="EMBL/GenBank/DDBJ databases">
        <title>Genome sequencing of Penicillium nordicum.</title>
        <authorList>
            <person name="Nguyen H.D."/>
            <person name="Seifert K.A."/>
        </authorList>
    </citation>
    <scope>NUCLEOTIDE SEQUENCE [LARGE SCALE GENOMIC DNA]</scope>
    <source>
        <strain evidence="1 2">DAOMC 185683</strain>
    </source>
</reference>
<evidence type="ECO:0000313" key="1">
    <source>
        <dbReference type="EMBL" id="KOS48236.1"/>
    </source>
</evidence>
<comment type="caution">
    <text evidence="1">The sequence shown here is derived from an EMBL/GenBank/DDBJ whole genome shotgun (WGS) entry which is preliminary data.</text>
</comment>
<proteinExistence type="predicted"/>
<dbReference type="Proteomes" id="UP000037696">
    <property type="component" value="Unassembled WGS sequence"/>
</dbReference>
<dbReference type="EMBL" id="LHQQ01000007">
    <property type="protein sequence ID" value="KOS48236.1"/>
    <property type="molecule type" value="Genomic_DNA"/>
</dbReference>
<dbReference type="AlphaFoldDB" id="A0A0M8P9U9"/>
<dbReference type="OrthoDB" id="3796275at2759"/>